<comment type="caution">
    <text evidence="1">The sequence shown here is derived from an EMBL/GenBank/DDBJ whole genome shotgun (WGS) entry which is preliminary data.</text>
</comment>
<dbReference type="AlphaFoldDB" id="A0AAW1LWV6"/>
<sequence>MTALGSRALCGYDVNVSDQLTGYRKEDKSLYFSHKIGVFSTWNTCNGRTCSDSNRLEQSAQIIIVFGLQSTRAKCTNHYLEKSTNLTTGKEKRIIRRYCKYCYEKIAAISGRNEAKRKATKVSTYCKSYPDNPFLCFESVHKNK</sequence>
<keyword evidence="2" id="KW-1185">Reference proteome</keyword>
<dbReference type="EMBL" id="JASPKY010000088">
    <property type="protein sequence ID" value="KAK9738256.1"/>
    <property type="molecule type" value="Genomic_DNA"/>
</dbReference>
<gene>
    <name evidence="1" type="ORF">QE152_g9943</name>
</gene>
<reference evidence="1 2" key="1">
    <citation type="journal article" date="2024" name="BMC Genomics">
        <title>De novo assembly and annotation of Popillia japonica's genome with initial clues to its potential as an invasive pest.</title>
        <authorList>
            <person name="Cucini C."/>
            <person name="Boschi S."/>
            <person name="Funari R."/>
            <person name="Cardaioli E."/>
            <person name="Iannotti N."/>
            <person name="Marturano G."/>
            <person name="Paoli F."/>
            <person name="Bruttini M."/>
            <person name="Carapelli A."/>
            <person name="Frati F."/>
            <person name="Nardi F."/>
        </authorList>
    </citation>
    <scope>NUCLEOTIDE SEQUENCE [LARGE SCALE GENOMIC DNA]</scope>
    <source>
        <strain evidence="1">DMR45628</strain>
    </source>
</reference>
<organism evidence="1 2">
    <name type="scientific">Popillia japonica</name>
    <name type="common">Japanese beetle</name>
    <dbReference type="NCBI Taxonomy" id="7064"/>
    <lineage>
        <taxon>Eukaryota</taxon>
        <taxon>Metazoa</taxon>
        <taxon>Ecdysozoa</taxon>
        <taxon>Arthropoda</taxon>
        <taxon>Hexapoda</taxon>
        <taxon>Insecta</taxon>
        <taxon>Pterygota</taxon>
        <taxon>Neoptera</taxon>
        <taxon>Endopterygota</taxon>
        <taxon>Coleoptera</taxon>
        <taxon>Polyphaga</taxon>
        <taxon>Scarabaeiformia</taxon>
        <taxon>Scarabaeidae</taxon>
        <taxon>Rutelinae</taxon>
        <taxon>Popillia</taxon>
    </lineage>
</organism>
<dbReference type="Proteomes" id="UP001458880">
    <property type="component" value="Unassembled WGS sequence"/>
</dbReference>
<name>A0AAW1LWV6_POPJA</name>
<evidence type="ECO:0000313" key="1">
    <source>
        <dbReference type="EMBL" id="KAK9738256.1"/>
    </source>
</evidence>
<protein>
    <submittedName>
        <fullName evidence="1">Uncharacterized protein</fullName>
    </submittedName>
</protein>
<evidence type="ECO:0000313" key="2">
    <source>
        <dbReference type="Proteomes" id="UP001458880"/>
    </source>
</evidence>
<accession>A0AAW1LWV6</accession>
<proteinExistence type="predicted"/>